<dbReference type="Gene3D" id="3.30.420.10">
    <property type="entry name" value="Ribonuclease H-like superfamily/Ribonuclease H"/>
    <property type="match status" value="1"/>
</dbReference>
<keyword evidence="2" id="KW-1185">Reference proteome</keyword>
<reference evidence="1" key="2">
    <citation type="submission" date="2025-05" db="UniProtKB">
        <authorList>
            <consortium name="EnsemblMetazoa"/>
        </authorList>
    </citation>
    <scope>IDENTIFICATION</scope>
</reference>
<organism evidence="1 2">
    <name type="scientific">Drosophila rhopaloa</name>
    <name type="common">Fruit fly</name>
    <dbReference type="NCBI Taxonomy" id="1041015"/>
    <lineage>
        <taxon>Eukaryota</taxon>
        <taxon>Metazoa</taxon>
        <taxon>Ecdysozoa</taxon>
        <taxon>Arthropoda</taxon>
        <taxon>Hexapoda</taxon>
        <taxon>Insecta</taxon>
        <taxon>Pterygota</taxon>
        <taxon>Neoptera</taxon>
        <taxon>Endopterygota</taxon>
        <taxon>Diptera</taxon>
        <taxon>Brachycera</taxon>
        <taxon>Muscomorpha</taxon>
        <taxon>Ephydroidea</taxon>
        <taxon>Drosophilidae</taxon>
        <taxon>Drosophila</taxon>
        <taxon>Sophophora</taxon>
    </lineage>
</organism>
<protein>
    <submittedName>
        <fullName evidence="1">Uncharacterized protein</fullName>
    </submittedName>
</protein>
<dbReference type="RefSeq" id="XP_044316695.1">
    <property type="nucleotide sequence ID" value="XM_044460760.1"/>
</dbReference>
<proteinExistence type="predicted"/>
<name>A0ABM5JCZ3_DRORH</name>
<accession>A0ABM5JCZ3</accession>
<dbReference type="Proteomes" id="UP001652680">
    <property type="component" value="Unassembled WGS sequence"/>
</dbReference>
<evidence type="ECO:0000313" key="2">
    <source>
        <dbReference type="Proteomes" id="UP001652680"/>
    </source>
</evidence>
<evidence type="ECO:0000313" key="1">
    <source>
        <dbReference type="EnsemblMetazoa" id="XP_044316695.1"/>
    </source>
</evidence>
<sequence length="183" mass="20969">MIAQFAGKDHRTWDENWPEIMLAVNSSISESTGYSPAFLTQGREPRLPNALYDKETLGSGRNTETPDEKAAKLKEIFEIVRRNMEKASQDQARYYNLRRRQWTPEVGSIVWAKEHHLSKAAEGFAAKLAPRYDGPYQVVDFVSPVICKIRHTHSKKERTIHISELKQQQAETAQEQTADTPED</sequence>
<dbReference type="InterPro" id="IPR036397">
    <property type="entry name" value="RNaseH_sf"/>
</dbReference>
<dbReference type="GeneID" id="123037906"/>
<reference evidence="2" key="1">
    <citation type="journal article" date="2021" name="Elife">
        <title>Highly contiguous assemblies of 101 drosophilid genomes.</title>
        <authorList>
            <person name="Kim B.Y."/>
            <person name="Wang J.R."/>
            <person name="Miller D.E."/>
            <person name="Barmina O."/>
            <person name="Delaney E."/>
            <person name="Thompson A."/>
            <person name="Comeault A.A."/>
            <person name="Peede D."/>
            <person name="D'Agostino E.R."/>
            <person name="Pelaez J."/>
            <person name="Aguilar J.M."/>
            <person name="Haji D."/>
            <person name="Matsunaga T."/>
            <person name="Armstrong E.E."/>
            <person name="Zych M."/>
            <person name="Ogawa Y."/>
            <person name="Stamenkovic-Radak M."/>
            <person name="Jelic M."/>
            <person name="Veselinovic M.S."/>
            <person name="Tanaskovic M."/>
            <person name="Eric P."/>
            <person name="Gao J.J."/>
            <person name="Katoh T.K."/>
            <person name="Toda M.J."/>
            <person name="Watabe H."/>
            <person name="Watada M."/>
            <person name="Davis J.S."/>
            <person name="Moyle L.C."/>
            <person name="Manoli G."/>
            <person name="Bertolini E."/>
            <person name="Kostal V."/>
            <person name="Hawley R.S."/>
            <person name="Takahashi A."/>
            <person name="Jones C.D."/>
            <person name="Price D.K."/>
            <person name="Whiteman N."/>
            <person name="Kopp A."/>
            <person name="Matute D.R."/>
            <person name="Petrov D.A."/>
        </authorList>
    </citation>
    <scope>NUCLEOTIDE SEQUENCE [LARGE SCALE GENOMIC DNA]</scope>
</reference>
<dbReference type="EnsemblMetazoa" id="XM_044460760.1">
    <property type="protein sequence ID" value="XP_044316695.1"/>
    <property type="gene ID" value="LOC123037906"/>
</dbReference>